<keyword evidence="3" id="KW-0804">Transcription</keyword>
<reference evidence="6 7" key="1">
    <citation type="submission" date="2020-05" db="EMBL/GenBank/DDBJ databases">
        <title>Nakamurella sp. DB0629 isolated from air conditioner.</title>
        <authorList>
            <person name="Kim D.H."/>
            <person name="Kim D.-U."/>
        </authorList>
    </citation>
    <scope>NUCLEOTIDE SEQUENCE [LARGE SCALE GENOMIC DNA]</scope>
    <source>
        <strain evidence="6 7">DB0629</strain>
    </source>
</reference>
<evidence type="ECO:0000259" key="5">
    <source>
        <dbReference type="PROSITE" id="PS50977"/>
    </source>
</evidence>
<dbReference type="EMBL" id="JABEND010000010">
    <property type="protein sequence ID" value="NNG37107.1"/>
    <property type="molecule type" value="Genomic_DNA"/>
</dbReference>
<feature type="domain" description="HTH tetR-type" evidence="5">
    <location>
        <begin position="15"/>
        <end position="75"/>
    </location>
</feature>
<evidence type="ECO:0000313" key="6">
    <source>
        <dbReference type="EMBL" id="NNG37107.1"/>
    </source>
</evidence>
<keyword evidence="2 4" id="KW-0238">DNA-binding</keyword>
<dbReference type="GO" id="GO:0003700">
    <property type="term" value="F:DNA-binding transcription factor activity"/>
    <property type="evidence" value="ECO:0007669"/>
    <property type="project" value="TreeGrafter"/>
</dbReference>
<comment type="caution">
    <text evidence="6">The sequence shown here is derived from an EMBL/GenBank/DDBJ whole genome shotgun (WGS) entry which is preliminary data.</text>
</comment>
<proteinExistence type="predicted"/>
<protein>
    <submittedName>
        <fullName evidence="6">TetR/AcrR family transcriptional regulator</fullName>
    </submittedName>
</protein>
<accession>A0A849AAY6</accession>
<dbReference type="GO" id="GO:0000976">
    <property type="term" value="F:transcription cis-regulatory region binding"/>
    <property type="evidence" value="ECO:0007669"/>
    <property type="project" value="TreeGrafter"/>
</dbReference>
<organism evidence="6 7">
    <name type="scientific">Nakamurella aerolata</name>
    <dbReference type="NCBI Taxonomy" id="1656892"/>
    <lineage>
        <taxon>Bacteria</taxon>
        <taxon>Bacillati</taxon>
        <taxon>Actinomycetota</taxon>
        <taxon>Actinomycetes</taxon>
        <taxon>Nakamurellales</taxon>
        <taxon>Nakamurellaceae</taxon>
        <taxon>Nakamurella</taxon>
    </lineage>
</organism>
<dbReference type="RefSeq" id="WP_171200805.1">
    <property type="nucleotide sequence ID" value="NZ_JABEND010000010.1"/>
</dbReference>
<dbReference type="InterPro" id="IPR041490">
    <property type="entry name" value="KstR2_TetR_C"/>
</dbReference>
<dbReference type="PANTHER" id="PTHR30055:SF234">
    <property type="entry name" value="HTH-TYPE TRANSCRIPTIONAL REGULATOR BETI"/>
    <property type="match status" value="1"/>
</dbReference>
<feature type="DNA-binding region" description="H-T-H motif" evidence="4">
    <location>
        <begin position="38"/>
        <end position="57"/>
    </location>
</feature>
<dbReference type="AlphaFoldDB" id="A0A849AAY6"/>
<dbReference type="SUPFAM" id="SSF48498">
    <property type="entry name" value="Tetracyclin repressor-like, C-terminal domain"/>
    <property type="match status" value="1"/>
</dbReference>
<name>A0A849AAY6_9ACTN</name>
<evidence type="ECO:0000256" key="2">
    <source>
        <dbReference type="ARBA" id="ARBA00023125"/>
    </source>
</evidence>
<dbReference type="Proteomes" id="UP000562984">
    <property type="component" value="Unassembled WGS sequence"/>
</dbReference>
<keyword evidence="1" id="KW-0805">Transcription regulation</keyword>
<evidence type="ECO:0000313" key="7">
    <source>
        <dbReference type="Proteomes" id="UP000562984"/>
    </source>
</evidence>
<sequence>MNTAATTRSRRGRPGHDADAVLRVAVRVFTERGYDRTTMDDVAAALGLSKSSIYHHVSGKGQLLERALDTALGALEAALAKADVDTTPLLRLQSAVRGSVQVLVAELPFVTLLLRVRGNTAVERDALRRRRAIDSRFAELVRAAQNDGSLRADLEPDLVSRLVFGTVNSLIEWYRPARGLDAEQLADAVVSMLFEGLTRG</sequence>
<dbReference type="PROSITE" id="PS50977">
    <property type="entry name" value="HTH_TETR_2"/>
    <property type="match status" value="1"/>
</dbReference>
<dbReference type="Pfam" id="PF17932">
    <property type="entry name" value="TetR_C_24"/>
    <property type="match status" value="1"/>
</dbReference>
<dbReference type="Gene3D" id="1.10.357.10">
    <property type="entry name" value="Tetracycline Repressor, domain 2"/>
    <property type="match status" value="1"/>
</dbReference>
<dbReference type="PANTHER" id="PTHR30055">
    <property type="entry name" value="HTH-TYPE TRANSCRIPTIONAL REGULATOR RUTR"/>
    <property type="match status" value="1"/>
</dbReference>
<dbReference type="InterPro" id="IPR036271">
    <property type="entry name" value="Tet_transcr_reg_TetR-rel_C_sf"/>
</dbReference>
<evidence type="ECO:0000256" key="4">
    <source>
        <dbReference type="PROSITE-ProRule" id="PRU00335"/>
    </source>
</evidence>
<dbReference type="InterPro" id="IPR001647">
    <property type="entry name" value="HTH_TetR"/>
</dbReference>
<keyword evidence="7" id="KW-1185">Reference proteome</keyword>
<dbReference type="Pfam" id="PF00440">
    <property type="entry name" value="TetR_N"/>
    <property type="match status" value="1"/>
</dbReference>
<dbReference type="SUPFAM" id="SSF46689">
    <property type="entry name" value="Homeodomain-like"/>
    <property type="match status" value="1"/>
</dbReference>
<dbReference type="InterPro" id="IPR009057">
    <property type="entry name" value="Homeodomain-like_sf"/>
</dbReference>
<dbReference type="Gene3D" id="1.10.10.60">
    <property type="entry name" value="Homeodomain-like"/>
    <property type="match status" value="1"/>
</dbReference>
<dbReference type="InterPro" id="IPR050109">
    <property type="entry name" value="HTH-type_TetR-like_transc_reg"/>
</dbReference>
<dbReference type="PRINTS" id="PR00455">
    <property type="entry name" value="HTHTETR"/>
</dbReference>
<gene>
    <name evidence="6" type="ORF">HKD39_15615</name>
</gene>
<evidence type="ECO:0000256" key="3">
    <source>
        <dbReference type="ARBA" id="ARBA00023163"/>
    </source>
</evidence>
<evidence type="ECO:0000256" key="1">
    <source>
        <dbReference type="ARBA" id="ARBA00023015"/>
    </source>
</evidence>